<sequence>MSLNVDQKTSKAFLKGLHRRREKWKATHTKNNNRATGSDIVEPADMLEFLKYCELDRVSPYTEEFLNSILDGDDNIRLVDTAEFAGYFLVQFSIRDARGNLLFKRTVDHEMTVKELYETAVEWSEPIKKVLVVLKRFYGAPSRKPTRDCKNTSTLISIFKELEQDKIIQPQYLILEYSMSRCDYRHLYAAAEKAGFTHLMPPLLNSVLCITPLRRAMPGLFSSLVGNPVPSDRSEVMSGLLCPKDSDEDTSMLVIVLVIFALTISDKRDDFLSWWERDKDLPGGWTAGFIADWMTKTIEARPNISPLNLPAVSLRKRTLESAGNSRTSKKAKFQSDKSKPQPKKAESQSGKSKTQPIRGASGRQTRKSPPTNHWPIRKSKAKPSFKTYRLINRKQSTPIARQSSRTKGKVPKYREKIGWR</sequence>
<reference evidence="2" key="1">
    <citation type="submission" date="2021-03" db="EMBL/GenBank/DDBJ databases">
        <authorList>
            <person name="Tagirdzhanova G."/>
        </authorList>
    </citation>
    <scope>NUCLEOTIDE SEQUENCE</scope>
</reference>
<protein>
    <submittedName>
        <fullName evidence="2">Uncharacterized protein</fullName>
    </submittedName>
</protein>
<evidence type="ECO:0000313" key="3">
    <source>
        <dbReference type="Proteomes" id="UP000664203"/>
    </source>
</evidence>
<evidence type="ECO:0000313" key="2">
    <source>
        <dbReference type="EMBL" id="CAF9925778.1"/>
    </source>
</evidence>
<dbReference type="OrthoDB" id="5104110at2759"/>
<accession>A0A8H3INN2</accession>
<name>A0A8H3INN2_9LECA</name>
<gene>
    <name evidence="2" type="ORF">ALECFALPRED_003213</name>
</gene>
<feature type="compositionally biased region" description="Basic and acidic residues" evidence="1">
    <location>
        <begin position="333"/>
        <end position="346"/>
    </location>
</feature>
<evidence type="ECO:0000256" key="1">
    <source>
        <dbReference type="SAM" id="MobiDB-lite"/>
    </source>
</evidence>
<keyword evidence="3" id="KW-1185">Reference proteome</keyword>
<dbReference type="EMBL" id="CAJPDR010000207">
    <property type="protein sequence ID" value="CAF9925778.1"/>
    <property type="molecule type" value="Genomic_DNA"/>
</dbReference>
<dbReference type="Proteomes" id="UP000664203">
    <property type="component" value="Unassembled WGS sequence"/>
</dbReference>
<proteinExistence type="predicted"/>
<organism evidence="2 3">
    <name type="scientific">Alectoria fallacina</name>
    <dbReference type="NCBI Taxonomy" id="1903189"/>
    <lineage>
        <taxon>Eukaryota</taxon>
        <taxon>Fungi</taxon>
        <taxon>Dikarya</taxon>
        <taxon>Ascomycota</taxon>
        <taxon>Pezizomycotina</taxon>
        <taxon>Lecanoromycetes</taxon>
        <taxon>OSLEUM clade</taxon>
        <taxon>Lecanoromycetidae</taxon>
        <taxon>Lecanorales</taxon>
        <taxon>Lecanorineae</taxon>
        <taxon>Parmeliaceae</taxon>
        <taxon>Alectoria</taxon>
    </lineage>
</organism>
<feature type="compositionally biased region" description="Polar residues" evidence="1">
    <location>
        <begin position="393"/>
        <end position="403"/>
    </location>
</feature>
<dbReference type="AlphaFoldDB" id="A0A8H3INN2"/>
<comment type="caution">
    <text evidence="2">The sequence shown here is derived from an EMBL/GenBank/DDBJ whole genome shotgun (WGS) entry which is preliminary data.</text>
</comment>
<feature type="region of interest" description="Disordered" evidence="1">
    <location>
        <begin position="318"/>
        <end position="420"/>
    </location>
</feature>